<name>A0A1V3ISI3_9PAST</name>
<organism evidence="1 2">
    <name type="scientific">Rodentibacter rarus</name>
    <dbReference type="NCBI Taxonomy" id="1908260"/>
    <lineage>
        <taxon>Bacteria</taxon>
        <taxon>Pseudomonadati</taxon>
        <taxon>Pseudomonadota</taxon>
        <taxon>Gammaproteobacteria</taxon>
        <taxon>Pasteurellales</taxon>
        <taxon>Pasteurellaceae</taxon>
        <taxon>Rodentibacter</taxon>
    </lineage>
</organism>
<gene>
    <name evidence="1" type="ORF">BKK50_00940</name>
</gene>
<sequence>MFLFLHAKTQTSYKKKTKVKQKLNNSNKTMQSNDLAQKIGNDLKFAYDFLANRPVGIVG</sequence>
<keyword evidence="2" id="KW-1185">Reference proteome</keyword>
<comment type="caution">
    <text evidence="1">The sequence shown here is derived from an EMBL/GenBank/DDBJ whole genome shotgun (WGS) entry which is preliminary data.</text>
</comment>
<proteinExistence type="predicted"/>
<dbReference type="Proteomes" id="UP000189433">
    <property type="component" value="Unassembled WGS sequence"/>
</dbReference>
<evidence type="ECO:0000313" key="2">
    <source>
        <dbReference type="Proteomes" id="UP000189433"/>
    </source>
</evidence>
<accession>A0A1V3ISI3</accession>
<dbReference type="AlphaFoldDB" id="A0A1V3ISI3"/>
<dbReference type="EMBL" id="MLHJ01000008">
    <property type="protein sequence ID" value="OOF44990.1"/>
    <property type="molecule type" value="Genomic_DNA"/>
</dbReference>
<protein>
    <submittedName>
        <fullName evidence="1">Uncharacterized protein</fullName>
    </submittedName>
</protein>
<evidence type="ECO:0000313" key="1">
    <source>
        <dbReference type="EMBL" id="OOF44990.1"/>
    </source>
</evidence>
<reference evidence="1 2" key="1">
    <citation type="submission" date="2016-10" db="EMBL/GenBank/DDBJ databases">
        <title>Rodentibacter gen. nov. and new species.</title>
        <authorList>
            <person name="Christensen H."/>
        </authorList>
    </citation>
    <scope>NUCLEOTIDE SEQUENCE [LARGE SCALE GENOMIC DNA]</scope>
    <source>
        <strain evidence="1 2">CCUG17206</strain>
    </source>
</reference>